<organism evidence="2">
    <name type="scientific">Magnetococcus massalia (strain MO-1)</name>
    <dbReference type="NCBI Taxonomy" id="451514"/>
    <lineage>
        <taxon>Bacteria</taxon>
        <taxon>Pseudomonadati</taxon>
        <taxon>Pseudomonadota</taxon>
        <taxon>Magnetococcia</taxon>
        <taxon>Magnetococcales</taxon>
        <taxon>Magnetococcaceae</taxon>
        <taxon>Magnetococcus</taxon>
    </lineage>
</organism>
<protein>
    <recommendedName>
        <fullName evidence="3">Sel1 repeat family protein</fullName>
    </recommendedName>
</protein>
<dbReference type="InterPro" id="IPR011990">
    <property type="entry name" value="TPR-like_helical_dom_sf"/>
</dbReference>
<evidence type="ECO:0008006" key="3">
    <source>
        <dbReference type="Google" id="ProtNLM"/>
    </source>
</evidence>
<dbReference type="Gene3D" id="1.25.40.10">
    <property type="entry name" value="Tetratricopeptide repeat domain"/>
    <property type="match status" value="1"/>
</dbReference>
<gene>
    <name evidence="2" type="ORF">MAGMO_2490</name>
</gene>
<accession>A0A1S7LKJ5</accession>
<name>A0A1S7LKJ5_MAGMO</name>
<reference evidence="2" key="1">
    <citation type="submission" date="2015-04" db="EMBL/GenBank/DDBJ databases">
        <authorList>
            <person name="Syromyatnikov M.Y."/>
            <person name="Popov V.N."/>
        </authorList>
    </citation>
    <scope>NUCLEOTIDE SEQUENCE</scope>
    <source>
        <strain evidence="2">MO-1</strain>
    </source>
</reference>
<dbReference type="Pfam" id="PF08238">
    <property type="entry name" value="Sel1"/>
    <property type="match status" value="1"/>
</dbReference>
<feature type="signal peptide" evidence="1">
    <location>
        <begin position="1"/>
        <end position="23"/>
    </location>
</feature>
<proteinExistence type="predicted"/>
<dbReference type="EMBL" id="LO017727">
    <property type="protein sequence ID" value="CRH06647.1"/>
    <property type="molecule type" value="Genomic_DNA"/>
</dbReference>
<dbReference type="InterPro" id="IPR006597">
    <property type="entry name" value="Sel1-like"/>
</dbReference>
<sequence length="100" mass="11273">MNIRSLLLTLALLLAPLSLQAQAQVPESSEALNNLGIIYAEGQGVARSYEQAYKWFVIAAAKGHPLAPYNLAFLRERMSHEAQSKAMDEVKNWQKHYTMR</sequence>
<feature type="chain" id="PRO_5012142286" description="Sel1 repeat family protein" evidence="1">
    <location>
        <begin position="24"/>
        <end position="100"/>
    </location>
</feature>
<evidence type="ECO:0000256" key="1">
    <source>
        <dbReference type="SAM" id="SignalP"/>
    </source>
</evidence>
<dbReference type="AlphaFoldDB" id="A0A1S7LKJ5"/>
<evidence type="ECO:0000313" key="2">
    <source>
        <dbReference type="EMBL" id="CRH06647.1"/>
    </source>
</evidence>
<dbReference type="SUPFAM" id="SSF81901">
    <property type="entry name" value="HCP-like"/>
    <property type="match status" value="1"/>
</dbReference>
<keyword evidence="1" id="KW-0732">Signal</keyword>
<dbReference type="SMART" id="SM00671">
    <property type="entry name" value="SEL1"/>
    <property type="match status" value="1"/>
</dbReference>